<dbReference type="HOGENOM" id="CLU_1701513_0_0_9"/>
<keyword evidence="4" id="KW-1185">Reference proteome</keyword>
<dbReference type="AlphaFoldDB" id="R2XN97"/>
<dbReference type="Proteomes" id="UP000013750">
    <property type="component" value="Unassembled WGS sequence"/>
</dbReference>
<reference evidence="2 4" key="2">
    <citation type="submission" date="2013-03" db="EMBL/GenBank/DDBJ databases">
        <title>The Genome Sequence of Enterococcus gilvus ATCC BAA-350 (PacBio/Illumina hybrid assembly).</title>
        <authorList>
            <consortium name="The Broad Institute Genomics Platform"/>
            <consortium name="The Broad Institute Genome Sequencing Center for Infectious Disease"/>
            <person name="Earl A."/>
            <person name="Russ C."/>
            <person name="Gilmore M."/>
            <person name="Surin D."/>
            <person name="Walker B."/>
            <person name="Young S."/>
            <person name="Zeng Q."/>
            <person name="Gargeya S."/>
            <person name="Fitzgerald M."/>
            <person name="Haas B."/>
            <person name="Abouelleil A."/>
            <person name="Allen A.W."/>
            <person name="Alvarado L."/>
            <person name="Arachchi H.M."/>
            <person name="Berlin A.M."/>
            <person name="Chapman S.B."/>
            <person name="Gainer-Dewar J."/>
            <person name="Goldberg J."/>
            <person name="Griggs A."/>
            <person name="Gujja S."/>
            <person name="Hansen M."/>
            <person name="Howarth C."/>
            <person name="Imamovic A."/>
            <person name="Ireland A."/>
            <person name="Larimer J."/>
            <person name="McCowan C."/>
            <person name="Murphy C."/>
            <person name="Pearson M."/>
            <person name="Poon T.W."/>
            <person name="Priest M."/>
            <person name="Roberts A."/>
            <person name="Saif S."/>
            <person name="Shea T."/>
            <person name="Sisk P."/>
            <person name="Sykes S."/>
            <person name="Wortman J."/>
            <person name="Nusbaum C."/>
            <person name="Birren B."/>
        </authorList>
    </citation>
    <scope>NUCLEOTIDE SEQUENCE [LARGE SCALE GENOMIC DNA]</scope>
    <source>
        <strain evidence="2 4">ATCC BAA-350</strain>
    </source>
</reference>
<name>R2XN97_9ENTE</name>
<sequence>MPRSNKKRPSADFETAFDADLDAIETPEDSLEFDTSDQYEADPEEVVQIVENTSSNSQAQKFGLTAAKESDSVESINKTYKLNEFTVRKLDSLIHKDNKNTKKLAGTKGFLSDFLENAIWQHFYQLGLIDEDEANEHIKDYGKYPLNVENFKNIKK</sequence>
<evidence type="ECO:0000313" key="3">
    <source>
        <dbReference type="Proteomes" id="UP000013750"/>
    </source>
</evidence>
<dbReference type="RefSeq" id="WP_010782450.1">
    <property type="nucleotide sequence ID" value="NZ_ASWH01000005.1"/>
</dbReference>
<dbReference type="Proteomes" id="UP000014160">
    <property type="component" value="Unassembled WGS sequence"/>
</dbReference>
<dbReference type="EMBL" id="AJDQ01000034">
    <property type="protein sequence ID" value="EOI51462.1"/>
    <property type="molecule type" value="Genomic_DNA"/>
</dbReference>
<evidence type="ECO:0000313" key="2">
    <source>
        <dbReference type="EMBL" id="EOW77227.1"/>
    </source>
</evidence>
<reference evidence="1 3" key="1">
    <citation type="submission" date="2013-02" db="EMBL/GenBank/DDBJ databases">
        <title>The Genome Sequence of Enterococcus gilvus ATCC BAA-350.</title>
        <authorList>
            <consortium name="The Broad Institute Genome Sequencing Platform"/>
            <consortium name="The Broad Institute Genome Sequencing Center for Infectious Disease"/>
            <person name="Earl A.M."/>
            <person name="Gilmore M.S."/>
            <person name="Lebreton F."/>
            <person name="Walker B."/>
            <person name="Young S.K."/>
            <person name="Zeng Q."/>
            <person name="Gargeya S."/>
            <person name="Fitzgerald M."/>
            <person name="Haas B."/>
            <person name="Abouelleil A."/>
            <person name="Alvarado L."/>
            <person name="Arachchi H.M."/>
            <person name="Berlin A.M."/>
            <person name="Chapman S.B."/>
            <person name="Dewar J."/>
            <person name="Goldberg J."/>
            <person name="Griggs A."/>
            <person name="Gujja S."/>
            <person name="Hansen M."/>
            <person name="Howarth C."/>
            <person name="Imamovic A."/>
            <person name="Larimer J."/>
            <person name="McCowan C."/>
            <person name="Murphy C."/>
            <person name="Neiman D."/>
            <person name="Pearson M."/>
            <person name="Priest M."/>
            <person name="Roberts A."/>
            <person name="Saif S."/>
            <person name="Shea T."/>
            <person name="Sisk P."/>
            <person name="Sykes S."/>
            <person name="Wortman J."/>
            <person name="Nusbaum C."/>
            <person name="Birren B."/>
        </authorList>
    </citation>
    <scope>NUCLEOTIDE SEQUENCE [LARGE SCALE GENOMIC DNA]</scope>
    <source>
        <strain evidence="1 3">ATCC BAA-350</strain>
    </source>
</reference>
<dbReference type="EMBL" id="ASWH01000005">
    <property type="protein sequence ID" value="EOW77227.1"/>
    <property type="molecule type" value="Genomic_DNA"/>
</dbReference>
<protein>
    <submittedName>
        <fullName evidence="1">Uncharacterized protein</fullName>
    </submittedName>
</protein>
<organism evidence="1 3">
    <name type="scientific">Enterococcus gilvus ATCC BAA-350</name>
    <dbReference type="NCBI Taxonomy" id="1158614"/>
    <lineage>
        <taxon>Bacteria</taxon>
        <taxon>Bacillati</taxon>
        <taxon>Bacillota</taxon>
        <taxon>Bacilli</taxon>
        <taxon>Lactobacillales</taxon>
        <taxon>Enterococcaceae</taxon>
        <taxon>Enterococcus</taxon>
    </lineage>
</organism>
<evidence type="ECO:0000313" key="4">
    <source>
        <dbReference type="Proteomes" id="UP000014160"/>
    </source>
</evidence>
<accession>R2XN97</accession>
<dbReference type="OrthoDB" id="2193473at2"/>
<evidence type="ECO:0000313" key="1">
    <source>
        <dbReference type="EMBL" id="EOI51462.1"/>
    </source>
</evidence>
<dbReference type="PATRIC" id="fig|1158614.3.peg.4112"/>
<dbReference type="eggNOG" id="ENOG5032FKX">
    <property type="taxonomic scope" value="Bacteria"/>
</dbReference>
<comment type="caution">
    <text evidence="1">The sequence shown here is derived from an EMBL/GenBank/DDBJ whole genome shotgun (WGS) entry which is preliminary data.</text>
</comment>
<proteinExistence type="predicted"/>
<gene>
    <name evidence="2" type="ORF">I592_04203</name>
    <name evidence="1" type="ORF">UKC_04137</name>
</gene>